<evidence type="ECO:0000313" key="2">
    <source>
        <dbReference type="EMBL" id="MBI1493423.1"/>
    </source>
</evidence>
<keyword evidence="3" id="KW-1185">Reference proteome</keyword>
<comment type="caution">
    <text evidence="2">The sequence shown here is derived from an EMBL/GenBank/DDBJ whole genome shotgun (WGS) entry which is preliminary data.</text>
</comment>
<reference evidence="2" key="1">
    <citation type="submission" date="2020-10" db="EMBL/GenBank/DDBJ databases">
        <title>Paenihalocynthiibacter styelae gen. nov., sp. nov., isolated from stalked sea squirt Styela clava.</title>
        <authorList>
            <person name="Kim Y.-O."/>
            <person name="Yoon J.-H."/>
        </authorList>
    </citation>
    <scope>NUCLEOTIDE SEQUENCE</scope>
    <source>
        <strain evidence="2">MYP1-1</strain>
    </source>
</reference>
<feature type="domain" description="YjiS-like" evidence="1">
    <location>
        <begin position="26"/>
        <end position="57"/>
    </location>
</feature>
<dbReference type="EMBL" id="JADCKQ010000004">
    <property type="protein sequence ID" value="MBI1493423.1"/>
    <property type="molecule type" value="Genomic_DNA"/>
</dbReference>
<evidence type="ECO:0000313" key="3">
    <source>
        <dbReference type="Proteomes" id="UP000640583"/>
    </source>
</evidence>
<sequence length="70" mass="7560">MAYANTTVFSANATSGIQGFAARIAEGFANRRLYKQTVRELNKLSSRELADLGLSRAGIPAIARESVYGH</sequence>
<dbReference type="RefSeq" id="WP_228848255.1">
    <property type="nucleotide sequence ID" value="NZ_JADCKQ010000004.1"/>
</dbReference>
<proteinExistence type="predicted"/>
<protein>
    <submittedName>
        <fullName evidence="2">DUF1127 domain-containing protein</fullName>
    </submittedName>
</protein>
<dbReference type="Proteomes" id="UP000640583">
    <property type="component" value="Unassembled WGS sequence"/>
</dbReference>
<dbReference type="Pfam" id="PF06568">
    <property type="entry name" value="YjiS-like"/>
    <property type="match status" value="1"/>
</dbReference>
<dbReference type="AlphaFoldDB" id="A0A8J7ICJ6"/>
<dbReference type="InterPro" id="IPR009506">
    <property type="entry name" value="YjiS-like"/>
</dbReference>
<accession>A0A8J7ICJ6</accession>
<name>A0A8J7ICJ6_9RHOB</name>
<organism evidence="2 3">
    <name type="scientific">Halocynthiibacter styelae</name>
    <dbReference type="NCBI Taxonomy" id="2761955"/>
    <lineage>
        <taxon>Bacteria</taxon>
        <taxon>Pseudomonadati</taxon>
        <taxon>Pseudomonadota</taxon>
        <taxon>Alphaproteobacteria</taxon>
        <taxon>Rhodobacterales</taxon>
        <taxon>Paracoccaceae</taxon>
        <taxon>Halocynthiibacter</taxon>
    </lineage>
</organism>
<evidence type="ECO:0000259" key="1">
    <source>
        <dbReference type="Pfam" id="PF06568"/>
    </source>
</evidence>
<gene>
    <name evidence="2" type="ORF">H1D41_07235</name>
</gene>